<keyword evidence="1" id="KW-0812">Transmembrane</keyword>
<feature type="transmembrane region" description="Helical" evidence="1">
    <location>
        <begin position="121"/>
        <end position="145"/>
    </location>
</feature>
<feature type="transmembrane region" description="Helical" evidence="1">
    <location>
        <begin position="79"/>
        <end position="100"/>
    </location>
</feature>
<accession>A0ABR9J3P5</accession>
<keyword evidence="1" id="KW-1133">Transmembrane helix</keyword>
<evidence type="ECO:0000256" key="1">
    <source>
        <dbReference type="SAM" id="Phobius"/>
    </source>
</evidence>
<keyword evidence="3" id="KW-1185">Reference proteome</keyword>
<gene>
    <name evidence="2" type="ORF">H4W26_000372</name>
</gene>
<dbReference type="RefSeq" id="WP_192590483.1">
    <property type="nucleotide sequence ID" value="NZ_JADBEE010000001.1"/>
</dbReference>
<evidence type="ECO:0008006" key="4">
    <source>
        <dbReference type="Google" id="ProtNLM"/>
    </source>
</evidence>
<feature type="transmembrane region" description="Helical" evidence="1">
    <location>
        <begin position="165"/>
        <end position="187"/>
    </location>
</feature>
<feature type="transmembrane region" description="Helical" evidence="1">
    <location>
        <begin position="241"/>
        <end position="263"/>
    </location>
</feature>
<dbReference type="EMBL" id="JADBEE010000001">
    <property type="protein sequence ID" value="MBE1513617.1"/>
    <property type="molecule type" value="Genomic_DNA"/>
</dbReference>
<sequence length="268" mass="26423">MIRAELLKMTTTKAPKIAAAVGILGVAATQLASGWLLPAISHMDPDLQDSVAEMATSTADQQLAAMNVLGGGSLSSGSVSIGLVAVLLLGALIATSDFRYGGIIGAALASPRRGRILGAKTAATAVAMATLGIGYALVQGLLVAVAPSTIGAGGLSAGWWDIADVLGRGVLALIPLGVLGLSAGMVIRSQSATFLVLIGAAVADVTLGAILAVIPATSSWASYTPLALVSTATGPSGGAGSALALGILTMMALAAASVAWVTLRRRDL</sequence>
<dbReference type="Proteomes" id="UP000636579">
    <property type="component" value="Unassembled WGS sequence"/>
</dbReference>
<reference evidence="2 3" key="1">
    <citation type="submission" date="2020-10" db="EMBL/GenBank/DDBJ databases">
        <title>Sequencing the genomes of 1000 actinobacteria strains.</title>
        <authorList>
            <person name="Klenk H.-P."/>
        </authorList>
    </citation>
    <scope>NUCLEOTIDE SEQUENCE [LARGE SCALE GENOMIC DNA]</scope>
    <source>
        <strain evidence="2 3">DSM 15474</strain>
    </source>
</reference>
<protein>
    <recommendedName>
        <fullName evidence="4">ABC transporter permease</fullName>
    </recommendedName>
</protein>
<evidence type="ECO:0000313" key="3">
    <source>
        <dbReference type="Proteomes" id="UP000636579"/>
    </source>
</evidence>
<organism evidence="2 3">
    <name type="scientific">Nesterenkonia halotolerans</name>
    <dbReference type="NCBI Taxonomy" id="225325"/>
    <lineage>
        <taxon>Bacteria</taxon>
        <taxon>Bacillati</taxon>
        <taxon>Actinomycetota</taxon>
        <taxon>Actinomycetes</taxon>
        <taxon>Micrococcales</taxon>
        <taxon>Micrococcaceae</taxon>
        <taxon>Nesterenkonia</taxon>
    </lineage>
</organism>
<evidence type="ECO:0000313" key="2">
    <source>
        <dbReference type="EMBL" id="MBE1513617.1"/>
    </source>
</evidence>
<comment type="caution">
    <text evidence="2">The sequence shown here is derived from an EMBL/GenBank/DDBJ whole genome shotgun (WGS) entry which is preliminary data.</text>
</comment>
<proteinExistence type="predicted"/>
<keyword evidence="1" id="KW-0472">Membrane</keyword>
<feature type="transmembrane region" description="Helical" evidence="1">
    <location>
        <begin position="194"/>
        <end position="221"/>
    </location>
</feature>
<name>A0ABR9J3P5_9MICC</name>